<accession>A0A097SQI1</accession>
<proteinExistence type="predicted"/>
<dbReference type="AlphaFoldDB" id="A0A097SQI1"/>
<sequence length="106" mass="11348">MTGFESRDQIAPDAFTREEHGEWMNQGGACASVAVDEVAAEHAADGNTFRPRGVYRQSRGFLDSPRKPSVHCAPCSDNCLDESGGSASVPMRRSAVTDKACFSHTG</sequence>
<geneLocation type="plasmid" evidence="1">
    <name>pNSL1</name>
</geneLocation>
<gene>
    <name evidence="1" type="ORF">LRS1606.359</name>
</gene>
<evidence type="ECO:0000313" key="1">
    <source>
        <dbReference type="EMBL" id="AIU93793.1"/>
    </source>
</evidence>
<organism evidence="1">
    <name type="scientific">Rhodococcus sp. NS1</name>
    <dbReference type="NCBI Taxonomy" id="402236"/>
    <lineage>
        <taxon>Bacteria</taxon>
        <taxon>Bacillati</taxon>
        <taxon>Actinomycetota</taxon>
        <taxon>Actinomycetes</taxon>
        <taxon>Mycobacteriales</taxon>
        <taxon>Nocardiaceae</taxon>
        <taxon>Rhodococcus</taxon>
    </lineage>
</organism>
<keyword evidence="1" id="KW-0614">Plasmid</keyword>
<dbReference type="EMBL" id="KJ605395">
    <property type="protein sequence ID" value="AIU93793.1"/>
    <property type="molecule type" value="Genomic_DNA"/>
</dbReference>
<reference evidence="1" key="1">
    <citation type="submission" date="2014-03" db="EMBL/GenBank/DDBJ databases">
        <authorList>
            <person name="Zhang G."/>
            <person name="Zhu L."/>
            <person name="Fang P."/>
        </authorList>
    </citation>
    <scope>NUCLEOTIDE SEQUENCE</scope>
    <source>
        <strain evidence="1">NS1</strain>
        <plasmid evidence="1">pNSL1</plasmid>
    </source>
</reference>
<name>A0A097SQI1_9NOCA</name>
<protein>
    <submittedName>
        <fullName evidence="1">Uncharacterized protein</fullName>
    </submittedName>
</protein>